<feature type="region of interest" description="Disordered" evidence="1">
    <location>
        <begin position="134"/>
        <end position="201"/>
    </location>
</feature>
<accession>A0A8S1B381</accession>
<comment type="caution">
    <text evidence="3">The sequence shown here is derived from an EMBL/GenBank/DDBJ whole genome shotgun (WGS) entry which is preliminary data.</text>
</comment>
<feature type="domain" description="Retrovirus-related Pol polyprotein from transposon TNT 1-94-like beta-barrel" evidence="2">
    <location>
        <begin position="2"/>
        <end position="77"/>
    </location>
</feature>
<dbReference type="InterPro" id="IPR054722">
    <property type="entry name" value="PolX-like_BBD"/>
</dbReference>
<gene>
    <name evidence="3" type="ORF">APLA_LOCUS14471</name>
</gene>
<sequence length="399" mass="45231">MHMTMHSDWLYDKIPPPISTIKVANDEKLLVEACGNINLNVADSNGKINTIQVQNVLYVPGLATNLLSVTQMIKNGCHIQFNEKGCKILNRNKEQVATAKMMNNMYRLNTHSTPAYISASKDNDFQRNYALLPLSESVSEPKTNDDSSTNETQLENTSEDSELQSETSDESFKSDEGSIYEPDQTIDPTELTRNVTTRSKQRTCNMDAKTYSCVNEVSEQDDVPESYTAAISSHNVHLNKVKNSLEIKSVNSDQDSPETASSSDKTAIVLIVKDNNINNYINSLLNVLKNKFTDQSNLSLKNIVLQNQPFPKKILRQRSPLQRPLVQSASLPSISIDDPHQNRCTQMRIQCFMVKCKNLDPECIRQCTLEYFTCINTPKVEEPYNLLHKLNLTEFWRMH</sequence>
<dbReference type="EMBL" id="CADEBD010000393">
    <property type="protein sequence ID" value="CAB3253877.1"/>
    <property type="molecule type" value="Genomic_DNA"/>
</dbReference>
<dbReference type="OrthoDB" id="2132119at2759"/>
<dbReference type="Proteomes" id="UP000494256">
    <property type="component" value="Unassembled WGS sequence"/>
</dbReference>
<protein>
    <recommendedName>
        <fullName evidence="2">Retrovirus-related Pol polyprotein from transposon TNT 1-94-like beta-barrel domain-containing protein</fullName>
    </recommendedName>
</protein>
<feature type="compositionally biased region" description="Polar residues" evidence="1">
    <location>
        <begin position="191"/>
        <end position="201"/>
    </location>
</feature>
<proteinExistence type="predicted"/>
<name>A0A8S1B381_ARCPL</name>
<evidence type="ECO:0000313" key="3">
    <source>
        <dbReference type="EMBL" id="CAB3253877.1"/>
    </source>
</evidence>
<evidence type="ECO:0000256" key="1">
    <source>
        <dbReference type="SAM" id="MobiDB-lite"/>
    </source>
</evidence>
<feature type="compositionally biased region" description="Polar residues" evidence="1">
    <location>
        <begin position="136"/>
        <end position="156"/>
    </location>
</feature>
<dbReference type="AlphaFoldDB" id="A0A8S1B381"/>
<dbReference type="Pfam" id="PF22936">
    <property type="entry name" value="Pol_BBD"/>
    <property type="match status" value="1"/>
</dbReference>
<feature type="compositionally biased region" description="Acidic residues" evidence="1">
    <location>
        <begin position="157"/>
        <end position="169"/>
    </location>
</feature>
<reference evidence="3 4" key="1">
    <citation type="submission" date="2020-04" db="EMBL/GenBank/DDBJ databases">
        <authorList>
            <person name="Wallbank WR R."/>
            <person name="Pardo Diaz C."/>
            <person name="Kozak K."/>
            <person name="Martin S."/>
            <person name="Jiggins C."/>
            <person name="Moest M."/>
            <person name="Warren A I."/>
            <person name="Byers J.R.P. K."/>
            <person name="Montejo-Kovacevich G."/>
            <person name="Yen C E."/>
        </authorList>
    </citation>
    <scope>NUCLEOTIDE SEQUENCE [LARGE SCALE GENOMIC DNA]</scope>
</reference>
<organism evidence="3 4">
    <name type="scientific">Arctia plantaginis</name>
    <name type="common">Wood tiger moth</name>
    <name type="synonym">Phalaena plantaginis</name>
    <dbReference type="NCBI Taxonomy" id="874455"/>
    <lineage>
        <taxon>Eukaryota</taxon>
        <taxon>Metazoa</taxon>
        <taxon>Ecdysozoa</taxon>
        <taxon>Arthropoda</taxon>
        <taxon>Hexapoda</taxon>
        <taxon>Insecta</taxon>
        <taxon>Pterygota</taxon>
        <taxon>Neoptera</taxon>
        <taxon>Endopterygota</taxon>
        <taxon>Lepidoptera</taxon>
        <taxon>Glossata</taxon>
        <taxon>Ditrysia</taxon>
        <taxon>Noctuoidea</taxon>
        <taxon>Erebidae</taxon>
        <taxon>Arctiinae</taxon>
        <taxon>Arctia</taxon>
    </lineage>
</organism>
<evidence type="ECO:0000259" key="2">
    <source>
        <dbReference type="Pfam" id="PF22936"/>
    </source>
</evidence>
<evidence type="ECO:0000313" key="4">
    <source>
        <dbReference type="Proteomes" id="UP000494256"/>
    </source>
</evidence>